<comment type="caution">
    <text evidence="4">The sequence shown here is derived from an EMBL/GenBank/DDBJ whole genome shotgun (WGS) entry which is preliminary data.</text>
</comment>
<feature type="domain" description="ParB-like N-terminal" evidence="3">
    <location>
        <begin position="34"/>
        <end position="123"/>
    </location>
</feature>
<keyword evidence="5" id="KW-1185">Reference proteome</keyword>
<dbReference type="PANTHER" id="PTHR33375:SF1">
    <property type="entry name" value="CHROMOSOME-PARTITIONING PROTEIN PARB-RELATED"/>
    <property type="match status" value="1"/>
</dbReference>
<evidence type="ECO:0000256" key="1">
    <source>
        <dbReference type="ARBA" id="ARBA00006295"/>
    </source>
</evidence>
<dbReference type="GO" id="GO:0005694">
    <property type="term" value="C:chromosome"/>
    <property type="evidence" value="ECO:0007669"/>
    <property type="project" value="TreeGrafter"/>
</dbReference>
<dbReference type="Pfam" id="PF02195">
    <property type="entry name" value="ParB_N"/>
    <property type="match status" value="1"/>
</dbReference>
<dbReference type="SMART" id="SM00470">
    <property type="entry name" value="ParB"/>
    <property type="match status" value="1"/>
</dbReference>
<dbReference type="RefSeq" id="WP_147164198.1">
    <property type="nucleotide sequence ID" value="NZ_BJZO01000064.1"/>
</dbReference>
<evidence type="ECO:0000313" key="4">
    <source>
        <dbReference type="EMBL" id="GEO82182.1"/>
    </source>
</evidence>
<dbReference type="EMBL" id="BJZO01000064">
    <property type="protein sequence ID" value="GEO82182.1"/>
    <property type="molecule type" value="Genomic_DNA"/>
</dbReference>
<dbReference type="InterPro" id="IPR041468">
    <property type="entry name" value="HTH_ParB/Spo0J"/>
</dbReference>
<dbReference type="InterPro" id="IPR003115">
    <property type="entry name" value="ParB_N"/>
</dbReference>
<dbReference type="Pfam" id="PF17762">
    <property type="entry name" value="HTH_ParB"/>
    <property type="match status" value="1"/>
</dbReference>
<dbReference type="Proteomes" id="UP000321567">
    <property type="component" value="Unassembled WGS sequence"/>
</dbReference>
<dbReference type="OrthoDB" id="9802051at2"/>
<dbReference type="SUPFAM" id="SSF110849">
    <property type="entry name" value="ParB/Sulfiredoxin"/>
    <property type="match status" value="1"/>
</dbReference>
<dbReference type="NCBIfam" id="TIGR00180">
    <property type="entry name" value="parB_part"/>
    <property type="match status" value="1"/>
</dbReference>
<keyword evidence="2" id="KW-0159">Chromosome partition</keyword>
<proteinExistence type="inferred from homology"/>
<dbReference type="PANTHER" id="PTHR33375">
    <property type="entry name" value="CHROMOSOME-PARTITIONING PROTEIN PARB-RELATED"/>
    <property type="match status" value="1"/>
</dbReference>
<organism evidence="4 5">
    <name type="scientific">Pararhodospirillum oryzae</name>
    <dbReference type="NCBI Taxonomy" id="478448"/>
    <lineage>
        <taxon>Bacteria</taxon>
        <taxon>Pseudomonadati</taxon>
        <taxon>Pseudomonadota</taxon>
        <taxon>Alphaproteobacteria</taxon>
        <taxon>Rhodospirillales</taxon>
        <taxon>Rhodospirillaceae</taxon>
        <taxon>Pararhodospirillum</taxon>
    </lineage>
</organism>
<gene>
    <name evidence="4" type="ORF">ROR02_23130</name>
</gene>
<dbReference type="GO" id="GO:0045881">
    <property type="term" value="P:positive regulation of sporulation resulting in formation of a cellular spore"/>
    <property type="evidence" value="ECO:0007669"/>
    <property type="project" value="TreeGrafter"/>
</dbReference>
<dbReference type="SUPFAM" id="SSF109709">
    <property type="entry name" value="KorB DNA-binding domain-like"/>
    <property type="match status" value="1"/>
</dbReference>
<dbReference type="InterPro" id="IPR036086">
    <property type="entry name" value="ParB/Sulfiredoxin_sf"/>
</dbReference>
<name>A0A512H9R8_9PROT</name>
<reference evidence="4 5" key="1">
    <citation type="submission" date="2019-07" db="EMBL/GenBank/DDBJ databases">
        <title>Whole genome shotgun sequence of Rhodospirillum oryzae NBRC 107573.</title>
        <authorList>
            <person name="Hosoyama A."/>
            <person name="Uohara A."/>
            <person name="Ohji S."/>
            <person name="Ichikawa N."/>
        </authorList>
    </citation>
    <scope>NUCLEOTIDE SEQUENCE [LARGE SCALE GENOMIC DNA]</scope>
    <source>
        <strain evidence="4 5">NBRC 107573</strain>
    </source>
</reference>
<dbReference type="GO" id="GO:0007059">
    <property type="term" value="P:chromosome segregation"/>
    <property type="evidence" value="ECO:0007669"/>
    <property type="project" value="UniProtKB-KW"/>
</dbReference>
<accession>A0A512H9R8</accession>
<dbReference type="CDD" id="cd16396">
    <property type="entry name" value="Noc_N"/>
    <property type="match status" value="1"/>
</dbReference>
<evidence type="ECO:0000259" key="3">
    <source>
        <dbReference type="SMART" id="SM00470"/>
    </source>
</evidence>
<protein>
    <recommendedName>
        <fullName evidence="3">ParB-like N-terminal domain-containing protein</fullName>
    </recommendedName>
</protein>
<evidence type="ECO:0000256" key="2">
    <source>
        <dbReference type="ARBA" id="ARBA00022829"/>
    </source>
</evidence>
<dbReference type="InterPro" id="IPR004437">
    <property type="entry name" value="ParB/RepB/Spo0J"/>
</dbReference>
<dbReference type="InterPro" id="IPR050336">
    <property type="entry name" value="Chromosome_partition/occlusion"/>
</dbReference>
<dbReference type="Gene3D" id="1.10.10.2830">
    <property type="match status" value="1"/>
</dbReference>
<dbReference type="GO" id="GO:0003677">
    <property type="term" value="F:DNA binding"/>
    <property type="evidence" value="ECO:0007669"/>
    <property type="project" value="InterPro"/>
</dbReference>
<dbReference type="Gene3D" id="3.90.1530.30">
    <property type="match status" value="1"/>
</dbReference>
<comment type="similarity">
    <text evidence="1">Belongs to the ParB family.</text>
</comment>
<sequence>MSRKLPNHAFAALDAARRESGADRAFSLDRRRLIEVEVARVRPNPHQPRTVFRDEDIDALAASIARVGLQEPILIRDVPGERDVWELVAGERRLRAHERLGRSHIEAILTDGDAREIALVENLQRVDLSPFELAAAIGALAQDNDYSHEDLAVICGRHRSEITRLIGLSRLPASLREDYDARGGDISVSVLYLLAETPDDALRQVLWDKAKAGATLRHLRAIRDAARAEGPEAEGPPPAAPATRAITRALRGFDRTLAQARPEDLTAAQREHLQRLHERISALLAAARIS</sequence>
<evidence type="ECO:0000313" key="5">
    <source>
        <dbReference type="Proteomes" id="UP000321567"/>
    </source>
</evidence>
<dbReference type="AlphaFoldDB" id="A0A512H9R8"/>